<evidence type="ECO:0000313" key="2">
    <source>
        <dbReference type="EMBL" id="KKM23627.1"/>
    </source>
</evidence>
<comment type="caution">
    <text evidence="2">The sequence shown here is derived from an EMBL/GenBank/DDBJ whole genome shotgun (WGS) entry which is preliminary data.</text>
</comment>
<dbReference type="Gene3D" id="3.90.320.10">
    <property type="match status" value="1"/>
</dbReference>
<name>A0A0F9I7X6_9ZZZZ</name>
<sequence length="311" mass="35215">MATERKELETITPPANAAVHVDMSNDRYHAMGNWSHSQLKHLPHGPELFEWNYILKREKRSVTRGMECGSALHAWLLEGIEPTTVPADFLTKAGSVKPGGWAAIAAEFPGVPVLKADEAAGLLYARDNCYADPEIRAYLETAGQVEHSLFSVDPETSLPTRIRLDKLCQFTDGMVCLDLKYSADITDRWVDKQVSNMAYYSQAGMYWEHVERAYETPRAWAFLFVKNGPPYTARLFKMLDHDVELGTRHTHVSLRDLRARLDTDDWRGEGFGGVGTIEVKSWVWDVNPEPLEAHQEFTEFSQTINQSEGEL</sequence>
<dbReference type="Pfam" id="PF12684">
    <property type="entry name" value="DUF3799"/>
    <property type="match status" value="1"/>
</dbReference>
<proteinExistence type="predicted"/>
<dbReference type="InterPro" id="IPR011604">
    <property type="entry name" value="PDDEXK-like_dom_sf"/>
</dbReference>
<dbReference type="AlphaFoldDB" id="A0A0F9I7X6"/>
<protein>
    <recommendedName>
        <fullName evidence="1">Putative exodeoxyribonuclease 8 PDDEXK-like domain-containing protein</fullName>
    </recommendedName>
</protein>
<gene>
    <name evidence="2" type="ORF">LCGC14_1613270</name>
</gene>
<dbReference type="InterPro" id="IPR024432">
    <property type="entry name" value="Put_RecE_PDDEXK-like_dom"/>
</dbReference>
<feature type="domain" description="Putative exodeoxyribonuclease 8 PDDEXK-like" evidence="1">
    <location>
        <begin position="35"/>
        <end position="249"/>
    </location>
</feature>
<organism evidence="2">
    <name type="scientific">marine sediment metagenome</name>
    <dbReference type="NCBI Taxonomy" id="412755"/>
    <lineage>
        <taxon>unclassified sequences</taxon>
        <taxon>metagenomes</taxon>
        <taxon>ecological metagenomes</taxon>
    </lineage>
</organism>
<evidence type="ECO:0000259" key="1">
    <source>
        <dbReference type="Pfam" id="PF12684"/>
    </source>
</evidence>
<accession>A0A0F9I7X6</accession>
<reference evidence="2" key="1">
    <citation type="journal article" date="2015" name="Nature">
        <title>Complex archaea that bridge the gap between prokaryotes and eukaryotes.</title>
        <authorList>
            <person name="Spang A."/>
            <person name="Saw J.H."/>
            <person name="Jorgensen S.L."/>
            <person name="Zaremba-Niedzwiedzka K."/>
            <person name="Martijn J."/>
            <person name="Lind A.E."/>
            <person name="van Eijk R."/>
            <person name="Schleper C."/>
            <person name="Guy L."/>
            <person name="Ettema T.J."/>
        </authorList>
    </citation>
    <scope>NUCLEOTIDE SEQUENCE</scope>
</reference>
<dbReference type="EMBL" id="LAZR01013086">
    <property type="protein sequence ID" value="KKM23627.1"/>
    <property type="molecule type" value="Genomic_DNA"/>
</dbReference>